<feature type="region of interest" description="Disordered" evidence="3">
    <location>
        <begin position="521"/>
        <end position="614"/>
    </location>
</feature>
<evidence type="ECO:0000313" key="6">
    <source>
        <dbReference type="Proteomes" id="UP001085076"/>
    </source>
</evidence>
<feature type="compositionally biased region" description="Basic and acidic residues" evidence="3">
    <location>
        <begin position="567"/>
        <end position="582"/>
    </location>
</feature>
<keyword evidence="6" id="KW-1185">Reference proteome</keyword>
<comment type="subcellular location">
    <subcellularLocation>
        <location evidence="1">Nucleus</location>
    </subcellularLocation>
</comment>
<evidence type="ECO:0000256" key="1">
    <source>
        <dbReference type="ARBA" id="ARBA00004123"/>
    </source>
</evidence>
<gene>
    <name evidence="5" type="ORF">J5N97_004157</name>
</gene>
<dbReference type="Proteomes" id="UP001085076">
    <property type="component" value="Miscellaneous, Linkage group lg01"/>
</dbReference>
<feature type="compositionally biased region" description="Basic and acidic residues" evidence="3">
    <location>
        <begin position="600"/>
        <end position="614"/>
    </location>
</feature>
<keyword evidence="2" id="KW-0539">Nucleus</keyword>
<feature type="compositionally biased region" description="Low complexity" evidence="3">
    <location>
        <begin position="556"/>
        <end position="565"/>
    </location>
</feature>
<evidence type="ECO:0000256" key="3">
    <source>
        <dbReference type="SAM" id="MobiDB-lite"/>
    </source>
</evidence>
<dbReference type="InterPro" id="IPR012935">
    <property type="entry name" value="NuBaID_N"/>
</dbReference>
<dbReference type="EMBL" id="JAGGNH010000001">
    <property type="protein sequence ID" value="KAJ0985801.1"/>
    <property type="molecule type" value="Genomic_DNA"/>
</dbReference>
<evidence type="ECO:0000256" key="2">
    <source>
        <dbReference type="ARBA" id="ARBA00023242"/>
    </source>
</evidence>
<dbReference type="Pfam" id="PF07967">
    <property type="entry name" value="zf-C3HC"/>
    <property type="match status" value="1"/>
</dbReference>
<dbReference type="OrthoDB" id="614844at2759"/>
<sequence length="742" mass="81837">MAEDSEKRFQKVMDKLYHAPSPKPKTKPPLPLPRGKRALESGNQARLRLPRDSIGSLGLVPQCRPWDRGDLMRRLATYKAMTWFGKPKVVNPVNCARRGWINVEMDTIACEACGARILFSTPSAWSMQQVEKAAAVFSLKLDNGHKLLCPWIDNVCDEALAMLPPTPPPTLVEGYKERASMLLQLTALPIISSSTVECMKSPQLTCLLSQSSPQSVSLASGIKLTDHSGNKDLDGVSESAFSDLYYQSQKIISLCGWEPRLLPYSVDHEDQSSPANGVNLPGSSIQIPDDEKIGHSDDVIVERHIGRTPNEYIYDPASVVLDCRFCGACVGLWAFANTRRPLELFSVIASPDSSGQDDLLITKDLYSGTGVPRIEKMKTKDIPSIEGISDTGHSGTTAGERPLKLNLTIAGGPPPTKQNYKPRVSFPIISRHLRLQFDPYSSFRNYHSSGSSCLNHTEKQSLLHADDLSQHKKDMNGDPVISEHAGSLKRKRVDEVCIPETSQEHSVNSENQLKFMLNGLNDPGTTDSNPGCAEKEAPDAVGNVGDDAKVGEGLPSTSNAAATSTHAEGHEKDGDRFTDKKLVHQKATGSNSHEPSSEINLKEEKNNKRREFDPIRQHRPFCPWISPVDGKSIPGWKLTLSALDQQENGSYPSHSEASPALLDEVDDPLVSIRNLFMSPATKKLKSIQQHKPAAPWIFLAGVASVCTYRWHFMRFSVSPLKEVSVSPYRQQRAVLHYRNFGL</sequence>
<evidence type="ECO:0000313" key="5">
    <source>
        <dbReference type="EMBL" id="KAJ0985801.1"/>
    </source>
</evidence>
<dbReference type="GO" id="GO:0005634">
    <property type="term" value="C:nucleus"/>
    <property type="evidence" value="ECO:0007669"/>
    <property type="project" value="UniProtKB-SubCell"/>
</dbReference>
<evidence type="ECO:0000259" key="4">
    <source>
        <dbReference type="Pfam" id="PF07967"/>
    </source>
</evidence>
<dbReference type="AlphaFoldDB" id="A0A9D5HRG5"/>
<accession>A0A9D5HRG5</accession>
<feature type="compositionally biased region" description="Basic and acidic residues" evidence="3">
    <location>
        <begin position="1"/>
        <end position="17"/>
    </location>
</feature>
<feature type="region of interest" description="Disordered" evidence="3">
    <location>
        <begin position="1"/>
        <end position="44"/>
    </location>
</feature>
<feature type="compositionally biased region" description="Pro residues" evidence="3">
    <location>
        <begin position="21"/>
        <end position="32"/>
    </location>
</feature>
<feature type="region of interest" description="Disordered" evidence="3">
    <location>
        <begin position="470"/>
        <end position="489"/>
    </location>
</feature>
<dbReference type="GO" id="GO:0008270">
    <property type="term" value="F:zinc ion binding"/>
    <property type="evidence" value="ECO:0007669"/>
    <property type="project" value="InterPro"/>
</dbReference>
<dbReference type="PANTHER" id="PTHR15835:SF6">
    <property type="entry name" value="ZINC FINGER C3HC-TYPE PROTEIN 1"/>
    <property type="match status" value="1"/>
</dbReference>
<feature type="domain" description="C3HC-type" evidence="4">
    <location>
        <begin position="65"/>
        <end position="190"/>
    </location>
</feature>
<organism evidence="5 6">
    <name type="scientific">Dioscorea zingiberensis</name>
    <dbReference type="NCBI Taxonomy" id="325984"/>
    <lineage>
        <taxon>Eukaryota</taxon>
        <taxon>Viridiplantae</taxon>
        <taxon>Streptophyta</taxon>
        <taxon>Embryophyta</taxon>
        <taxon>Tracheophyta</taxon>
        <taxon>Spermatophyta</taxon>
        <taxon>Magnoliopsida</taxon>
        <taxon>Liliopsida</taxon>
        <taxon>Dioscoreales</taxon>
        <taxon>Dioscoreaceae</taxon>
        <taxon>Dioscorea</taxon>
    </lineage>
</organism>
<reference evidence="5" key="1">
    <citation type="submission" date="2021-03" db="EMBL/GenBank/DDBJ databases">
        <authorList>
            <person name="Li Z."/>
            <person name="Yang C."/>
        </authorList>
    </citation>
    <scope>NUCLEOTIDE SEQUENCE</scope>
    <source>
        <strain evidence="5">Dzin_1.0</strain>
        <tissue evidence="5">Leaf</tissue>
    </source>
</reference>
<feature type="compositionally biased region" description="Polar residues" evidence="3">
    <location>
        <begin position="587"/>
        <end position="599"/>
    </location>
</feature>
<dbReference type="PANTHER" id="PTHR15835">
    <property type="entry name" value="NUCLEAR-INTERACTING PARTNER OF ALK"/>
    <property type="match status" value="1"/>
</dbReference>
<proteinExistence type="predicted"/>
<comment type="caution">
    <text evidence="5">The sequence shown here is derived from an EMBL/GenBank/DDBJ whole genome shotgun (WGS) entry which is preliminary data.</text>
</comment>
<name>A0A9D5HRG5_9LILI</name>
<reference evidence="5" key="2">
    <citation type="journal article" date="2022" name="Hortic Res">
        <title>The genome of Dioscorea zingiberensis sheds light on the biosynthesis, origin and evolution of the medicinally important diosgenin saponins.</title>
        <authorList>
            <person name="Li Y."/>
            <person name="Tan C."/>
            <person name="Li Z."/>
            <person name="Guo J."/>
            <person name="Li S."/>
            <person name="Chen X."/>
            <person name="Wang C."/>
            <person name="Dai X."/>
            <person name="Yang H."/>
            <person name="Song W."/>
            <person name="Hou L."/>
            <person name="Xu J."/>
            <person name="Tong Z."/>
            <person name="Xu A."/>
            <person name="Yuan X."/>
            <person name="Wang W."/>
            <person name="Yang Q."/>
            <person name="Chen L."/>
            <person name="Sun Z."/>
            <person name="Wang K."/>
            <person name="Pan B."/>
            <person name="Chen J."/>
            <person name="Bao Y."/>
            <person name="Liu F."/>
            <person name="Qi X."/>
            <person name="Gang D.R."/>
            <person name="Wen J."/>
            <person name="Li J."/>
        </authorList>
    </citation>
    <scope>NUCLEOTIDE SEQUENCE</scope>
    <source>
        <strain evidence="5">Dzin_1.0</strain>
    </source>
</reference>
<protein>
    <recommendedName>
        <fullName evidence="4">C3HC-type domain-containing protein</fullName>
    </recommendedName>
</protein>